<evidence type="ECO:0000313" key="8">
    <source>
        <dbReference type="WBParaSite" id="EVEC_0000393001-mRNA-1"/>
    </source>
</evidence>
<keyword evidence="4" id="KW-0443">Lipid metabolism</keyword>
<protein>
    <submittedName>
        <fullName evidence="8">LRAT domain-containing protein</fullName>
    </submittedName>
</protein>
<dbReference type="OrthoDB" id="421951at2759"/>
<dbReference type="GO" id="GO:0008970">
    <property type="term" value="F:phospholipase A1 activity"/>
    <property type="evidence" value="ECO:0007669"/>
    <property type="project" value="TreeGrafter"/>
</dbReference>
<dbReference type="GO" id="GO:0004623">
    <property type="term" value="F:phospholipase A2 activity"/>
    <property type="evidence" value="ECO:0007669"/>
    <property type="project" value="TreeGrafter"/>
</dbReference>
<organism evidence="8">
    <name type="scientific">Enterobius vermicularis</name>
    <name type="common">Human pinworm</name>
    <dbReference type="NCBI Taxonomy" id="51028"/>
    <lineage>
        <taxon>Eukaryota</taxon>
        <taxon>Metazoa</taxon>
        <taxon>Ecdysozoa</taxon>
        <taxon>Nematoda</taxon>
        <taxon>Chromadorea</taxon>
        <taxon>Rhabditida</taxon>
        <taxon>Spirurina</taxon>
        <taxon>Oxyuridomorpha</taxon>
        <taxon>Oxyuroidea</taxon>
        <taxon>Oxyuridae</taxon>
        <taxon>Enterobius</taxon>
    </lineage>
</organism>
<dbReference type="PANTHER" id="PTHR13943:SF77">
    <property type="entry name" value="LRAT DOMAIN-CONTAINING PROTEIN"/>
    <property type="match status" value="1"/>
</dbReference>
<dbReference type="InterPro" id="IPR051496">
    <property type="entry name" value="H-rev107_PLA/AT"/>
</dbReference>
<feature type="domain" description="LRAT" evidence="5">
    <location>
        <begin position="45"/>
        <end position="174"/>
    </location>
</feature>
<dbReference type="GO" id="GO:0005737">
    <property type="term" value="C:cytoplasm"/>
    <property type="evidence" value="ECO:0007669"/>
    <property type="project" value="TreeGrafter"/>
</dbReference>
<evidence type="ECO:0000256" key="2">
    <source>
        <dbReference type="ARBA" id="ARBA00022679"/>
    </source>
</evidence>
<dbReference type="Proteomes" id="UP000274131">
    <property type="component" value="Unassembled WGS sequence"/>
</dbReference>
<dbReference type="PROSITE" id="PS51934">
    <property type="entry name" value="LRAT"/>
    <property type="match status" value="1"/>
</dbReference>
<dbReference type="WBParaSite" id="EVEC_0000393001-mRNA-1">
    <property type="protein sequence ID" value="EVEC_0000393001-mRNA-1"/>
    <property type="gene ID" value="EVEC_0000393001"/>
</dbReference>
<evidence type="ECO:0000256" key="1">
    <source>
        <dbReference type="ARBA" id="ARBA00007824"/>
    </source>
</evidence>
<dbReference type="PANTHER" id="PTHR13943">
    <property type="entry name" value="HRAS-LIKE SUPPRESSOR - RELATED"/>
    <property type="match status" value="1"/>
</dbReference>
<comment type="similarity">
    <text evidence="1">Belongs to the H-rev107 family.</text>
</comment>
<dbReference type="Pfam" id="PF04970">
    <property type="entry name" value="LRAT"/>
    <property type="match status" value="1"/>
</dbReference>
<name>A0A0N4V1T4_ENTVE</name>
<evidence type="ECO:0000313" key="7">
    <source>
        <dbReference type="Proteomes" id="UP000274131"/>
    </source>
</evidence>
<evidence type="ECO:0000259" key="5">
    <source>
        <dbReference type="PROSITE" id="PS51934"/>
    </source>
</evidence>
<reference evidence="6 7" key="2">
    <citation type="submission" date="2018-10" db="EMBL/GenBank/DDBJ databases">
        <authorList>
            <consortium name="Pathogen Informatics"/>
        </authorList>
    </citation>
    <scope>NUCLEOTIDE SEQUENCE [LARGE SCALE GENOMIC DNA]</scope>
</reference>
<keyword evidence="3" id="KW-0378">Hydrolase</keyword>
<accession>A0A0N4V1T4</accession>
<keyword evidence="7" id="KW-1185">Reference proteome</keyword>
<dbReference type="InterPro" id="IPR007053">
    <property type="entry name" value="LRAT_dom"/>
</dbReference>
<evidence type="ECO:0000313" key="6">
    <source>
        <dbReference type="EMBL" id="VDD88495.1"/>
    </source>
</evidence>
<reference evidence="8" key="1">
    <citation type="submission" date="2017-02" db="UniProtKB">
        <authorList>
            <consortium name="WormBaseParasite"/>
        </authorList>
    </citation>
    <scope>IDENTIFICATION</scope>
</reference>
<dbReference type="Gene3D" id="3.90.1720.10">
    <property type="entry name" value="endopeptidase domain like (from Nostoc punctiforme)"/>
    <property type="match status" value="1"/>
</dbReference>
<evidence type="ECO:0000256" key="3">
    <source>
        <dbReference type="ARBA" id="ARBA00022801"/>
    </source>
</evidence>
<dbReference type="GO" id="GO:0070292">
    <property type="term" value="P:N-acylphosphatidylethanolamine metabolic process"/>
    <property type="evidence" value="ECO:0007669"/>
    <property type="project" value="TreeGrafter"/>
</dbReference>
<sequence>MGNSDSSDEILETDWLQWQELEPCLEIGDLIEFHRGIYNVRTILVVEVEAIPFVSRALCVARKDGTVYVAQLSPGENECGGESSSSSGSSVMIANADKAKVRIDRLSAVSEGNYCRKNNSLDCEYTLFSQSVIVDRAQNRVLECCRWYWRLQFVFNNCDQFVRYCRYGKAESDQAEAAEAVVDTAVIGLIGADQLADGIVEEVQDNQTEPKASYIS</sequence>
<keyword evidence="2" id="KW-0808">Transferase</keyword>
<dbReference type="GO" id="GO:0016410">
    <property type="term" value="F:N-acyltransferase activity"/>
    <property type="evidence" value="ECO:0007669"/>
    <property type="project" value="TreeGrafter"/>
</dbReference>
<proteinExistence type="inferred from homology"/>
<dbReference type="AlphaFoldDB" id="A0A0N4V1T4"/>
<dbReference type="EMBL" id="UXUI01007644">
    <property type="protein sequence ID" value="VDD88495.1"/>
    <property type="molecule type" value="Genomic_DNA"/>
</dbReference>
<evidence type="ECO:0000256" key="4">
    <source>
        <dbReference type="ARBA" id="ARBA00023098"/>
    </source>
</evidence>
<gene>
    <name evidence="6" type="ORF">EVEC_LOCUS3638</name>
</gene>